<dbReference type="Pfam" id="PF01867">
    <property type="entry name" value="Cas_Cas1"/>
    <property type="match status" value="2"/>
</dbReference>
<dbReference type="EC" id="3.1.-.-" evidence="10"/>
<evidence type="ECO:0000313" key="11">
    <source>
        <dbReference type="EMBL" id="ESK60722.1"/>
    </source>
</evidence>
<comment type="subunit">
    <text evidence="9 10">Homodimer, forms a heterotetramer with a Cas2 homodimer.</text>
</comment>
<dbReference type="PATRIC" id="fig|1121864.4.peg.1460"/>
<dbReference type="GO" id="GO:0003677">
    <property type="term" value="F:DNA binding"/>
    <property type="evidence" value="ECO:0007669"/>
    <property type="project" value="UniProtKB-KW"/>
</dbReference>
<comment type="caution">
    <text evidence="11">The sequence shown here is derived from an EMBL/GenBank/DDBJ whole genome shotgun (WGS) entry which is preliminary data.</text>
</comment>
<protein>
    <recommendedName>
        <fullName evidence="10">CRISPR-associated endonuclease Cas1</fullName>
        <ecNumber evidence="10">3.1.-.-</ecNumber>
    </recommendedName>
</protein>
<comment type="similarity">
    <text evidence="10">Belongs to the CRISPR-associated endonuclease Cas1 family.</text>
</comment>
<dbReference type="HAMAP" id="MF_01470">
    <property type="entry name" value="Cas1"/>
    <property type="match status" value="1"/>
</dbReference>
<evidence type="ECO:0000256" key="7">
    <source>
        <dbReference type="ARBA" id="ARBA00023125"/>
    </source>
</evidence>
<name>S1QXA5_9ENTE</name>
<dbReference type="GeneID" id="60871086"/>
<organism evidence="11 12">
    <name type="scientific">Enterococcus cecorum DSM 20682 = ATCC 43198</name>
    <dbReference type="NCBI Taxonomy" id="1121864"/>
    <lineage>
        <taxon>Bacteria</taxon>
        <taxon>Bacillati</taxon>
        <taxon>Bacillota</taxon>
        <taxon>Bacilli</taxon>
        <taxon>Lactobacillales</taxon>
        <taxon>Enterococcaceae</taxon>
        <taxon>Enterococcus</taxon>
    </lineage>
</organism>
<reference evidence="11 12" key="1">
    <citation type="submission" date="2013-10" db="EMBL/GenBank/DDBJ databases">
        <title>The Genome Sequence of Enterococcus cecorum DSM 20682 (= ATCC 43198) (Illumina assembly).</title>
        <authorList>
            <consortium name="The Broad Institute Genomics Platform"/>
            <consortium name="The Broad Institute Genome Sequencing Center for Infectious Disease"/>
            <person name="Earl A."/>
            <person name="Russ C."/>
            <person name="Gilmore M."/>
            <person name="Surin D."/>
            <person name="Walker B."/>
            <person name="Young S."/>
            <person name="Zeng Q."/>
            <person name="Gargeya S."/>
            <person name="Fitzgerald M."/>
            <person name="Haas B."/>
            <person name="Abouelleil A."/>
            <person name="Allen A.W."/>
            <person name="Alvarado L."/>
            <person name="Arachchi H.M."/>
            <person name="Berlin A.M."/>
            <person name="Chapman S.B."/>
            <person name="Gainer-Dewar J."/>
            <person name="Goldberg J."/>
            <person name="Griggs A."/>
            <person name="Gujja S."/>
            <person name="Hansen M."/>
            <person name="Howarth C."/>
            <person name="Imamovic A."/>
            <person name="Ireland A."/>
            <person name="Larimer J."/>
            <person name="McCowan C."/>
            <person name="Murphy C."/>
            <person name="Pearson M."/>
            <person name="Poon T.W."/>
            <person name="Priest M."/>
            <person name="Roberts A."/>
            <person name="Saif S."/>
            <person name="Shea T."/>
            <person name="Sisk P."/>
            <person name="Sykes S."/>
            <person name="Wortman J."/>
            <person name="Nusbaum C."/>
            <person name="Birren B."/>
        </authorList>
    </citation>
    <scope>NUCLEOTIDE SEQUENCE [LARGE SCALE GENOMIC DNA]</scope>
    <source>
        <strain evidence="11 12">ATCC 43198</strain>
    </source>
</reference>
<evidence type="ECO:0000313" key="12">
    <source>
        <dbReference type="Proteomes" id="UP000017415"/>
    </source>
</evidence>
<evidence type="ECO:0000256" key="10">
    <source>
        <dbReference type="HAMAP-Rule" id="MF_01470"/>
    </source>
</evidence>
<keyword evidence="5 10" id="KW-0460">Magnesium</keyword>
<dbReference type="PANTHER" id="PTHR34353">
    <property type="entry name" value="CRISPR-ASSOCIATED ENDONUCLEASE CAS1 1"/>
    <property type="match status" value="1"/>
</dbReference>
<keyword evidence="2 10" id="KW-0479">Metal-binding</keyword>
<dbReference type="HOGENOM" id="CLU_055263_1_0_9"/>
<dbReference type="GO" id="GO:0051607">
    <property type="term" value="P:defense response to virus"/>
    <property type="evidence" value="ECO:0007669"/>
    <property type="project" value="UniProtKB-UniRule"/>
</dbReference>
<dbReference type="OrthoDB" id="9803119at2"/>
<evidence type="ECO:0000256" key="6">
    <source>
        <dbReference type="ARBA" id="ARBA00023118"/>
    </source>
</evidence>
<dbReference type="InterPro" id="IPR042206">
    <property type="entry name" value="CRISPR-assoc_Cas1_C"/>
</dbReference>
<feature type="binding site" evidence="10">
    <location>
        <position position="206"/>
    </location>
    <ligand>
        <name>Mn(2+)</name>
        <dbReference type="ChEBI" id="CHEBI:29035"/>
    </ligand>
</feature>
<dbReference type="AlphaFoldDB" id="S1QXA5"/>
<keyword evidence="8 10" id="KW-0464">Manganese</keyword>
<dbReference type="EMBL" id="AHYS01000011">
    <property type="protein sequence ID" value="ESK60722.1"/>
    <property type="molecule type" value="Genomic_DNA"/>
</dbReference>
<feature type="binding site" evidence="10">
    <location>
        <position position="221"/>
    </location>
    <ligand>
        <name>Mn(2+)</name>
        <dbReference type="ChEBI" id="CHEBI:29035"/>
    </ligand>
</feature>
<dbReference type="GO" id="GO:0016787">
    <property type="term" value="F:hydrolase activity"/>
    <property type="evidence" value="ECO:0007669"/>
    <property type="project" value="UniProtKB-KW"/>
</dbReference>
<evidence type="ECO:0000256" key="2">
    <source>
        <dbReference type="ARBA" id="ARBA00022723"/>
    </source>
</evidence>
<gene>
    <name evidence="10" type="primary">cas1</name>
    <name evidence="11" type="ORF">OMO_02385</name>
</gene>
<dbReference type="GO" id="GO:0046872">
    <property type="term" value="F:metal ion binding"/>
    <property type="evidence" value="ECO:0007669"/>
    <property type="project" value="UniProtKB-UniRule"/>
</dbReference>
<evidence type="ECO:0000256" key="9">
    <source>
        <dbReference type="ARBA" id="ARBA00038592"/>
    </source>
</evidence>
<dbReference type="NCBIfam" id="TIGR03639">
    <property type="entry name" value="cas1_NMENI"/>
    <property type="match status" value="1"/>
</dbReference>
<dbReference type="InterPro" id="IPR042211">
    <property type="entry name" value="CRISPR-assoc_Cas1_N"/>
</dbReference>
<dbReference type="Proteomes" id="UP000017415">
    <property type="component" value="Unassembled WGS sequence"/>
</dbReference>
<dbReference type="InterPro" id="IPR019855">
    <property type="entry name" value="CRISPR-assoc_Cas1_NMENI"/>
</dbReference>
<dbReference type="GO" id="GO:0043571">
    <property type="term" value="P:maintenance of CRISPR repeat elements"/>
    <property type="evidence" value="ECO:0007669"/>
    <property type="project" value="UniProtKB-UniRule"/>
</dbReference>
<comment type="function">
    <text evidence="10">CRISPR (clustered regularly interspaced short palindromic repeat), is an adaptive immune system that provides protection against mobile genetic elements (viruses, transposable elements and conjugative plasmids). CRISPR clusters contain spacers, sequences complementary to antecedent mobile elements, and target invading nucleic acids. CRISPR clusters are transcribed and processed into CRISPR RNA (crRNA). Acts as a dsDNA endonuclease. Involved in the integration of spacer DNA into the CRISPR cassette.</text>
</comment>
<dbReference type="NCBIfam" id="TIGR00287">
    <property type="entry name" value="cas1"/>
    <property type="match status" value="1"/>
</dbReference>
<dbReference type="RefSeq" id="WP_016251610.1">
    <property type="nucleotide sequence ID" value="NZ_ASWI01000004.1"/>
</dbReference>
<feature type="binding site" evidence="10">
    <location>
        <position position="150"/>
    </location>
    <ligand>
        <name>Mn(2+)</name>
        <dbReference type="ChEBI" id="CHEBI:29035"/>
    </ligand>
</feature>
<dbReference type="Gene3D" id="1.20.120.920">
    <property type="entry name" value="CRISPR-associated endonuclease Cas1, C-terminal domain"/>
    <property type="match status" value="1"/>
</dbReference>
<dbReference type="GO" id="GO:0004520">
    <property type="term" value="F:DNA endonuclease activity"/>
    <property type="evidence" value="ECO:0007669"/>
    <property type="project" value="InterPro"/>
</dbReference>
<sequence>MSNAWQTVYIKQCDSMRLKWNQLEIIKVTEKIYVPLEDIQMIILEGKTSVTTSLLSEFSKYNIVVVICDDSYLPTGMYLSYANYHRSAKRACEQVLWTHEMKALAWRSVVVQKMKNQMKYAKYKNIDSSRVIAMQNFILDTQPNDKTNREGHVAKLYFNSLYGKEFTRDLPILENAAMNYGYSIIRALMARIIVGQGFMPVLGIFHSNEYNAFNLVDDLMEPYRPLMDYWLDLTIFGKYNFMSYEVRTMIIDFINQPIYVNNQKSTIDESMKKYVNSFVKSMQNKDMKYLVEIDIDNFIGA</sequence>
<keyword evidence="1 10" id="KW-0540">Nuclease</keyword>
<proteinExistence type="inferred from homology"/>
<keyword evidence="7 10" id="KW-0238">DNA-binding</keyword>
<evidence type="ECO:0000256" key="1">
    <source>
        <dbReference type="ARBA" id="ARBA00022722"/>
    </source>
</evidence>
<dbReference type="InterPro" id="IPR002729">
    <property type="entry name" value="CRISPR-assoc_Cas1"/>
</dbReference>
<dbReference type="InterPro" id="IPR050646">
    <property type="entry name" value="Cas1"/>
</dbReference>
<evidence type="ECO:0000256" key="4">
    <source>
        <dbReference type="ARBA" id="ARBA00022801"/>
    </source>
</evidence>
<dbReference type="PANTHER" id="PTHR34353:SF2">
    <property type="entry name" value="CRISPR-ASSOCIATED ENDONUCLEASE CAS1 1"/>
    <property type="match status" value="1"/>
</dbReference>
<evidence type="ECO:0000256" key="8">
    <source>
        <dbReference type="ARBA" id="ARBA00023211"/>
    </source>
</evidence>
<keyword evidence="12" id="KW-1185">Reference proteome</keyword>
<accession>S1QXA5</accession>
<dbReference type="Gene3D" id="3.100.10.20">
    <property type="entry name" value="CRISPR-associated endonuclease Cas1, N-terminal domain"/>
    <property type="match status" value="1"/>
</dbReference>
<keyword evidence="6 10" id="KW-0051">Antiviral defense</keyword>
<evidence type="ECO:0000256" key="5">
    <source>
        <dbReference type="ARBA" id="ARBA00022842"/>
    </source>
</evidence>
<keyword evidence="4 10" id="KW-0378">Hydrolase</keyword>
<dbReference type="eggNOG" id="COG1518">
    <property type="taxonomic scope" value="Bacteria"/>
</dbReference>
<comment type="cofactor">
    <cofactor evidence="10">
        <name>Mg(2+)</name>
        <dbReference type="ChEBI" id="CHEBI:18420"/>
    </cofactor>
    <cofactor evidence="10">
        <name>Mn(2+)</name>
        <dbReference type="ChEBI" id="CHEBI:29035"/>
    </cofactor>
</comment>
<keyword evidence="3 10" id="KW-0255">Endonuclease</keyword>
<evidence type="ECO:0000256" key="3">
    <source>
        <dbReference type="ARBA" id="ARBA00022759"/>
    </source>
</evidence>